<dbReference type="Gene3D" id="1.20.120.450">
    <property type="entry name" value="dinb family like domain"/>
    <property type="match status" value="1"/>
</dbReference>
<dbReference type="EMBL" id="JACCBU010000001">
    <property type="protein sequence ID" value="NYE72536.1"/>
    <property type="molecule type" value="Genomic_DNA"/>
</dbReference>
<dbReference type="Proteomes" id="UP000569914">
    <property type="component" value="Unassembled WGS sequence"/>
</dbReference>
<evidence type="ECO:0000313" key="2">
    <source>
        <dbReference type="Proteomes" id="UP000569914"/>
    </source>
</evidence>
<name>A0A7Y9I8Z8_9ACTN</name>
<organism evidence="1 2">
    <name type="scientific">Microlunatus parietis</name>
    <dbReference type="NCBI Taxonomy" id="682979"/>
    <lineage>
        <taxon>Bacteria</taxon>
        <taxon>Bacillati</taxon>
        <taxon>Actinomycetota</taxon>
        <taxon>Actinomycetes</taxon>
        <taxon>Propionibacteriales</taxon>
        <taxon>Propionibacteriaceae</taxon>
        <taxon>Microlunatus</taxon>
    </lineage>
</organism>
<keyword evidence="2" id="KW-1185">Reference proteome</keyword>
<accession>A0A7Y9I8Z8</accession>
<comment type="caution">
    <text evidence="1">The sequence shown here is derived from an EMBL/GenBank/DDBJ whole genome shotgun (WGS) entry which is preliminary data.</text>
</comment>
<proteinExistence type="predicted"/>
<dbReference type="AlphaFoldDB" id="A0A7Y9I8Z8"/>
<dbReference type="Pfam" id="PF04978">
    <property type="entry name" value="MST"/>
    <property type="match status" value="1"/>
</dbReference>
<reference evidence="1 2" key="1">
    <citation type="submission" date="2020-07" db="EMBL/GenBank/DDBJ databases">
        <title>Sequencing the genomes of 1000 actinobacteria strains.</title>
        <authorList>
            <person name="Klenk H.-P."/>
        </authorList>
    </citation>
    <scope>NUCLEOTIDE SEQUENCE [LARGE SCALE GENOMIC DNA]</scope>
    <source>
        <strain evidence="1 2">DSM 22083</strain>
    </source>
</reference>
<dbReference type="SUPFAM" id="SSF109854">
    <property type="entry name" value="DinB/YfiT-like putative metalloenzymes"/>
    <property type="match status" value="1"/>
</dbReference>
<sequence>MTRVRHGSERELLQAFIDQQRDVVLWKIDGLTDEQLRRPVGASRLYLLGIVKHLAAAEQYWLCELFGRPAEPLSLAATDDLQAEPGDTTDSVLAYYARARAASDAAIAVVDLDTSARTWTHDTVSFRFALLHMIEETARHAGHIDGIRQLLDGRTGYLPHDAPY</sequence>
<evidence type="ECO:0000313" key="1">
    <source>
        <dbReference type="EMBL" id="NYE72536.1"/>
    </source>
</evidence>
<dbReference type="InterPro" id="IPR034660">
    <property type="entry name" value="DinB/YfiT-like"/>
</dbReference>
<protein>
    <submittedName>
        <fullName evidence="1">Putative damage-inducible protein DinB</fullName>
    </submittedName>
</protein>
<gene>
    <name evidence="1" type="ORF">BKA15_003865</name>
</gene>
<dbReference type="InterPro" id="IPR007061">
    <property type="entry name" value="MST-like"/>
</dbReference>
<dbReference type="RefSeq" id="WP_179753405.1">
    <property type="nucleotide sequence ID" value="NZ_JACCBU010000001.1"/>
</dbReference>